<sequence length="144" mass="16643">MQIAQLDEADRHEVTSKTHRLTLVMQHDRQPGEIRKLVNALRNQQVLPVARHVQIQNHQRGEQPRTHKVDVRSVANHQLDGGVVGQLEAVQIGPGSFHRLQMRCTEREFFVVFHLRLGVVDVQHHQVSKERESRVVRPLDVKQS</sequence>
<accession>A0A8D8AXT1</accession>
<dbReference type="EMBL" id="HBUE01053462">
    <property type="protein sequence ID" value="CAG6465481.1"/>
    <property type="molecule type" value="Transcribed_RNA"/>
</dbReference>
<protein>
    <submittedName>
        <fullName evidence="1">(northern house mosquito) hypothetical protein</fullName>
    </submittedName>
</protein>
<proteinExistence type="predicted"/>
<dbReference type="AlphaFoldDB" id="A0A8D8AXT1"/>
<reference evidence="1" key="1">
    <citation type="submission" date="2021-05" db="EMBL/GenBank/DDBJ databases">
        <authorList>
            <person name="Alioto T."/>
            <person name="Alioto T."/>
            <person name="Gomez Garrido J."/>
        </authorList>
    </citation>
    <scope>NUCLEOTIDE SEQUENCE</scope>
</reference>
<organism evidence="1">
    <name type="scientific">Culex pipiens</name>
    <name type="common">House mosquito</name>
    <dbReference type="NCBI Taxonomy" id="7175"/>
    <lineage>
        <taxon>Eukaryota</taxon>
        <taxon>Metazoa</taxon>
        <taxon>Ecdysozoa</taxon>
        <taxon>Arthropoda</taxon>
        <taxon>Hexapoda</taxon>
        <taxon>Insecta</taxon>
        <taxon>Pterygota</taxon>
        <taxon>Neoptera</taxon>
        <taxon>Endopterygota</taxon>
        <taxon>Diptera</taxon>
        <taxon>Nematocera</taxon>
        <taxon>Culicoidea</taxon>
        <taxon>Culicidae</taxon>
        <taxon>Culicinae</taxon>
        <taxon>Culicini</taxon>
        <taxon>Culex</taxon>
        <taxon>Culex</taxon>
    </lineage>
</organism>
<evidence type="ECO:0000313" key="1">
    <source>
        <dbReference type="EMBL" id="CAG6465481.1"/>
    </source>
</evidence>
<name>A0A8D8AXT1_CULPI</name>